<protein>
    <submittedName>
        <fullName evidence="3">Uncharacterized protein</fullName>
    </submittedName>
</protein>
<feature type="region of interest" description="Disordered" evidence="1">
    <location>
        <begin position="206"/>
        <end position="248"/>
    </location>
</feature>
<keyword evidence="2" id="KW-0472">Membrane</keyword>
<evidence type="ECO:0000313" key="4">
    <source>
        <dbReference type="Proteomes" id="UP000002358"/>
    </source>
</evidence>
<dbReference type="EnsemblMetazoa" id="XM_016984683">
    <property type="protein sequence ID" value="XP_016840172"/>
    <property type="gene ID" value="LOC100121258"/>
</dbReference>
<keyword evidence="4" id="KW-1185">Reference proteome</keyword>
<evidence type="ECO:0000256" key="2">
    <source>
        <dbReference type="SAM" id="Phobius"/>
    </source>
</evidence>
<reference evidence="3" key="1">
    <citation type="submission" date="2021-01" db="UniProtKB">
        <authorList>
            <consortium name="EnsemblMetazoa"/>
        </authorList>
    </citation>
    <scope>IDENTIFICATION</scope>
</reference>
<evidence type="ECO:0000256" key="1">
    <source>
        <dbReference type="SAM" id="MobiDB-lite"/>
    </source>
</evidence>
<feature type="compositionally biased region" description="Polar residues" evidence="1">
    <location>
        <begin position="226"/>
        <end position="237"/>
    </location>
</feature>
<proteinExistence type="predicted"/>
<evidence type="ECO:0000313" key="3">
    <source>
        <dbReference type="EnsemblMetazoa" id="XP_016840172"/>
    </source>
</evidence>
<keyword evidence="2" id="KW-0812">Transmembrane</keyword>
<sequence>MWGRKFFVVSNLAPQRCIQKFSRAWNWFVRRVVFGGRSRGFLNLSYRKIEMIFKSLTIVTLSWTLVAAIILGFASCDSSSSSDVGSSNQRSARKYLELDDLNSGHESLPPVHEFASAEEVDGVEARVVESYAPRPKKFVKRSAQSTENHVRLTRQQQLQQQRTRNSRQNQQKKQRPGFFWTLARVTFETFNDTRSAIQQIGTIINEAVPPERKPSKKPLPTKKPQANKTSSLTAVNGTTTTPAPTTTTEAPFMLTRPLLQSLIRRNVKGLVRLFNIEWRDALNQSEKNVQEFRQDLGKQIGFYLQDNPDAY</sequence>
<dbReference type="OrthoDB" id="6623312at2759"/>
<feature type="compositionally biased region" description="Low complexity" evidence="1">
    <location>
        <begin position="238"/>
        <end position="248"/>
    </location>
</feature>
<name>A0A7M7IP05_NASVI</name>
<feature type="compositionally biased region" description="Low complexity" evidence="1">
    <location>
        <begin position="153"/>
        <end position="169"/>
    </location>
</feature>
<accession>A0A7M7IP05</accession>
<dbReference type="InParanoid" id="A0A7M7IP05"/>
<feature type="region of interest" description="Disordered" evidence="1">
    <location>
        <begin position="137"/>
        <end position="175"/>
    </location>
</feature>
<gene>
    <name evidence="3" type="primary">100121258</name>
</gene>
<feature type="transmembrane region" description="Helical" evidence="2">
    <location>
        <begin position="51"/>
        <end position="74"/>
    </location>
</feature>
<dbReference type="AlphaFoldDB" id="A0A7M7IP05"/>
<dbReference type="Proteomes" id="UP000002358">
    <property type="component" value="Chromosome 3"/>
</dbReference>
<keyword evidence="2" id="KW-1133">Transmembrane helix</keyword>
<organism evidence="3 4">
    <name type="scientific">Nasonia vitripennis</name>
    <name type="common">Parasitic wasp</name>
    <dbReference type="NCBI Taxonomy" id="7425"/>
    <lineage>
        <taxon>Eukaryota</taxon>
        <taxon>Metazoa</taxon>
        <taxon>Ecdysozoa</taxon>
        <taxon>Arthropoda</taxon>
        <taxon>Hexapoda</taxon>
        <taxon>Insecta</taxon>
        <taxon>Pterygota</taxon>
        <taxon>Neoptera</taxon>
        <taxon>Endopterygota</taxon>
        <taxon>Hymenoptera</taxon>
        <taxon>Apocrita</taxon>
        <taxon>Proctotrupomorpha</taxon>
        <taxon>Chalcidoidea</taxon>
        <taxon>Pteromalidae</taxon>
        <taxon>Pteromalinae</taxon>
        <taxon>Nasonia</taxon>
    </lineage>
</organism>